<dbReference type="Pfam" id="PF02518">
    <property type="entry name" value="HATPase_c"/>
    <property type="match status" value="1"/>
</dbReference>
<feature type="coiled-coil region" evidence="11">
    <location>
        <begin position="1160"/>
        <end position="1194"/>
    </location>
</feature>
<evidence type="ECO:0000256" key="8">
    <source>
        <dbReference type="ARBA" id="ARBA00035100"/>
    </source>
</evidence>
<evidence type="ECO:0000259" key="12">
    <source>
        <dbReference type="PROSITE" id="PS50109"/>
    </source>
</evidence>
<feature type="domain" description="HPt" evidence="15">
    <location>
        <begin position="784"/>
        <end position="887"/>
    </location>
</feature>
<evidence type="ECO:0000259" key="14">
    <source>
        <dbReference type="PROSITE" id="PS50851"/>
    </source>
</evidence>
<dbReference type="EC" id="2.7.13.3" evidence="2"/>
<dbReference type="PANTHER" id="PTHR43395">
    <property type="entry name" value="SENSOR HISTIDINE KINASE CHEA"/>
    <property type="match status" value="1"/>
</dbReference>
<dbReference type="SMART" id="SM00387">
    <property type="entry name" value="HATPase_c"/>
    <property type="match status" value="1"/>
</dbReference>
<dbReference type="InterPro" id="IPR008207">
    <property type="entry name" value="Sig_transdc_His_kin_Hpt_dom"/>
</dbReference>
<dbReference type="PROSITE" id="PS50109">
    <property type="entry name" value="HIS_KIN"/>
    <property type="match status" value="1"/>
</dbReference>
<organism evidence="16 17">
    <name type="scientific">Nitrosomonas stercoris</name>
    <dbReference type="NCBI Taxonomy" id="1444684"/>
    <lineage>
        <taxon>Bacteria</taxon>
        <taxon>Pseudomonadati</taxon>
        <taxon>Pseudomonadota</taxon>
        <taxon>Betaproteobacteria</taxon>
        <taxon>Nitrosomonadales</taxon>
        <taxon>Nitrosomonadaceae</taxon>
        <taxon>Nitrosomonas</taxon>
    </lineage>
</organism>
<evidence type="ECO:0000256" key="11">
    <source>
        <dbReference type="SAM" id="Coils"/>
    </source>
</evidence>
<dbReference type="Pfam" id="PF01627">
    <property type="entry name" value="Hpt"/>
    <property type="match status" value="3"/>
</dbReference>
<gene>
    <name evidence="16" type="ORF">Nstercoris_01468</name>
</gene>
<name>A0A4Y1YM67_9PROT</name>
<evidence type="ECO:0000256" key="10">
    <source>
        <dbReference type="PROSITE-ProRule" id="PRU00169"/>
    </source>
</evidence>
<dbReference type="Pfam" id="PF00072">
    <property type="entry name" value="Response_reg"/>
    <property type="match status" value="1"/>
</dbReference>
<comment type="function">
    <text evidence="8">Involved in the transmission of sensory signals from the chemoreceptors to the flagellar motors. CheA is autophosphorylated; it can transfer its phosphate group to either CheB or CheY.</text>
</comment>
<accession>A0A4Y1YM67</accession>
<dbReference type="SUPFAM" id="SSF50341">
    <property type="entry name" value="CheW-like"/>
    <property type="match status" value="1"/>
</dbReference>
<dbReference type="SUPFAM" id="SSF52172">
    <property type="entry name" value="CheY-like"/>
    <property type="match status" value="1"/>
</dbReference>
<dbReference type="InterPro" id="IPR051315">
    <property type="entry name" value="Bact_Chemotaxis_CheA"/>
</dbReference>
<dbReference type="GO" id="GO:0005737">
    <property type="term" value="C:cytoplasm"/>
    <property type="evidence" value="ECO:0007669"/>
    <property type="project" value="InterPro"/>
</dbReference>
<feature type="modified residue" description="Phosphohistidine" evidence="9">
    <location>
        <position position="830"/>
    </location>
</feature>
<dbReference type="InterPro" id="IPR004358">
    <property type="entry name" value="Sig_transdc_His_kin-like_C"/>
</dbReference>
<feature type="domain" description="CheW-like" evidence="14">
    <location>
        <begin position="1461"/>
        <end position="1596"/>
    </location>
</feature>
<dbReference type="Pfam" id="PF01584">
    <property type="entry name" value="CheW"/>
    <property type="match status" value="1"/>
</dbReference>
<dbReference type="Gene3D" id="3.30.565.10">
    <property type="entry name" value="Histidine kinase-like ATPase, C-terminal domain"/>
    <property type="match status" value="1"/>
</dbReference>
<dbReference type="InterPro" id="IPR036890">
    <property type="entry name" value="HATPase_C_sf"/>
</dbReference>
<dbReference type="PROSITE" id="PS50851">
    <property type="entry name" value="CHEW"/>
    <property type="match status" value="1"/>
</dbReference>
<keyword evidence="6 16" id="KW-0418">Kinase</keyword>
<evidence type="ECO:0000256" key="2">
    <source>
        <dbReference type="ARBA" id="ARBA00012438"/>
    </source>
</evidence>
<evidence type="ECO:0000256" key="4">
    <source>
        <dbReference type="ARBA" id="ARBA00022553"/>
    </source>
</evidence>
<dbReference type="PROSITE" id="PS50894">
    <property type="entry name" value="HPT"/>
    <property type="match status" value="3"/>
</dbReference>
<dbReference type="Proteomes" id="UP000316473">
    <property type="component" value="Chromosome"/>
</dbReference>
<dbReference type="SMART" id="SM00260">
    <property type="entry name" value="CheW"/>
    <property type="match status" value="1"/>
</dbReference>
<dbReference type="Gene3D" id="2.30.30.40">
    <property type="entry name" value="SH3 Domains"/>
    <property type="match status" value="1"/>
</dbReference>
<keyword evidence="5" id="KW-0808">Transferase</keyword>
<evidence type="ECO:0000256" key="3">
    <source>
        <dbReference type="ARBA" id="ARBA00021495"/>
    </source>
</evidence>
<keyword evidence="7" id="KW-0902">Two-component regulatory system</keyword>
<dbReference type="PANTHER" id="PTHR43395:SF8">
    <property type="entry name" value="HISTIDINE KINASE"/>
    <property type="match status" value="1"/>
</dbReference>
<dbReference type="SMART" id="SM00073">
    <property type="entry name" value="HPT"/>
    <property type="match status" value="3"/>
</dbReference>
<dbReference type="KEGG" id="nst:Nstercoris_01468"/>
<keyword evidence="11" id="KW-0175">Coiled coil</keyword>
<keyword evidence="17" id="KW-1185">Reference proteome</keyword>
<dbReference type="InterPro" id="IPR058661">
    <property type="entry name" value="FimL_2nd"/>
</dbReference>
<dbReference type="FunFam" id="3.30.565.10:FF:000016">
    <property type="entry name" value="Chemotaxis protein CheA, putative"/>
    <property type="match status" value="1"/>
</dbReference>
<dbReference type="SMART" id="SM01231">
    <property type="entry name" value="H-kinase_dim"/>
    <property type="match status" value="1"/>
</dbReference>
<dbReference type="InterPro" id="IPR003594">
    <property type="entry name" value="HATPase_dom"/>
</dbReference>
<evidence type="ECO:0000256" key="5">
    <source>
        <dbReference type="ARBA" id="ARBA00022679"/>
    </source>
</evidence>
<evidence type="ECO:0000313" key="17">
    <source>
        <dbReference type="Proteomes" id="UP000316473"/>
    </source>
</evidence>
<evidence type="ECO:0000256" key="9">
    <source>
        <dbReference type="PROSITE-ProRule" id="PRU00110"/>
    </source>
</evidence>
<dbReference type="Gene3D" id="1.20.120.160">
    <property type="entry name" value="HPT domain"/>
    <property type="match status" value="4"/>
</dbReference>
<evidence type="ECO:0000313" key="16">
    <source>
        <dbReference type="EMBL" id="BBL35206.1"/>
    </source>
</evidence>
<feature type="modified residue" description="4-aspartylphosphate" evidence="10">
    <location>
        <position position="1669"/>
    </location>
</feature>
<dbReference type="Pfam" id="PF26379">
    <property type="entry name" value="FimL_2nd"/>
    <property type="match status" value="1"/>
</dbReference>
<dbReference type="GO" id="GO:0000155">
    <property type="term" value="F:phosphorelay sensor kinase activity"/>
    <property type="evidence" value="ECO:0007669"/>
    <property type="project" value="InterPro"/>
</dbReference>
<feature type="domain" description="HPt" evidence="15">
    <location>
        <begin position="604"/>
        <end position="708"/>
    </location>
</feature>
<dbReference type="SUPFAM" id="SSF55874">
    <property type="entry name" value="ATPase domain of HSP90 chaperone/DNA topoisomerase II/histidine kinase"/>
    <property type="match status" value="1"/>
</dbReference>
<evidence type="ECO:0000256" key="6">
    <source>
        <dbReference type="ARBA" id="ARBA00022777"/>
    </source>
</evidence>
<evidence type="ECO:0000259" key="15">
    <source>
        <dbReference type="PROSITE" id="PS50894"/>
    </source>
</evidence>
<dbReference type="SMART" id="SM00448">
    <property type="entry name" value="REC"/>
    <property type="match status" value="1"/>
</dbReference>
<evidence type="ECO:0000256" key="1">
    <source>
        <dbReference type="ARBA" id="ARBA00000085"/>
    </source>
</evidence>
<dbReference type="PRINTS" id="PR00344">
    <property type="entry name" value="BCTRLSENSOR"/>
</dbReference>
<dbReference type="InterPro" id="IPR005467">
    <property type="entry name" value="His_kinase_dom"/>
</dbReference>
<dbReference type="InterPro" id="IPR011006">
    <property type="entry name" value="CheY-like_superfamily"/>
</dbReference>
<dbReference type="SUPFAM" id="SSF47226">
    <property type="entry name" value="Histidine-containing phosphotransfer domain, HPT domain"/>
    <property type="match status" value="5"/>
</dbReference>
<feature type="domain" description="Response regulatory" evidence="13">
    <location>
        <begin position="1620"/>
        <end position="1736"/>
    </location>
</feature>
<comment type="catalytic activity">
    <reaction evidence="1">
        <text>ATP + protein L-histidine = ADP + protein N-phospho-L-histidine.</text>
        <dbReference type="EC" id="2.7.13.3"/>
    </reaction>
</comment>
<dbReference type="InterPro" id="IPR001789">
    <property type="entry name" value="Sig_transdc_resp-reg_receiver"/>
</dbReference>
<dbReference type="CDD" id="cd00088">
    <property type="entry name" value="HPT"/>
    <property type="match status" value="2"/>
</dbReference>
<dbReference type="EMBL" id="AP019755">
    <property type="protein sequence ID" value="BBL35206.1"/>
    <property type="molecule type" value="Genomic_DNA"/>
</dbReference>
<keyword evidence="4 10" id="KW-0597">Phosphoprotein</keyword>
<dbReference type="InterPro" id="IPR004105">
    <property type="entry name" value="CheA-like_dim"/>
</dbReference>
<proteinExistence type="predicted"/>
<feature type="domain" description="Histidine kinase" evidence="12">
    <location>
        <begin position="1172"/>
        <end position="1459"/>
    </location>
</feature>
<dbReference type="PROSITE" id="PS50110">
    <property type="entry name" value="RESPONSE_REGULATORY"/>
    <property type="match status" value="1"/>
</dbReference>
<reference evidence="16 17" key="1">
    <citation type="submission" date="2019-06" db="EMBL/GenBank/DDBJ databases">
        <title>Nitrosomonas stercoris KYUHI-S whole genome shotgun sequence.</title>
        <authorList>
            <person name="Nakagawa T."/>
            <person name="Tsuchiya Y."/>
            <person name="Takahashi R."/>
        </authorList>
    </citation>
    <scope>NUCLEOTIDE SEQUENCE [LARGE SCALE GENOMIC DNA]</scope>
    <source>
        <strain evidence="16 17">KYUHI-S</strain>
    </source>
</reference>
<protein>
    <recommendedName>
        <fullName evidence="3">Chemotaxis protein CheA</fullName>
        <ecNumber evidence="2">2.7.13.3</ecNumber>
    </recommendedName>
</protein>
<dbReference type="GO" id="GO:0006935">
    <property type="term" value="P:chemotaxis"/>
    <property type="evidence" value="ECO:0007669"/>
    <property type="project" value="InterPro"/>
</dbReference>
<dbReference type="InterPro" id="IPR036061">
    <property type="entry name" value="CheW-like_dom_sf"/>
</dbReference>
<feature type="modified residue" description="Phosphohistidine" evidence="9">
    <location>
        <position position="1019"/>
    </location>
</feature>
<dbReference type="InterPro" id="IPR002545">
    <property type="entry name" value="CheW-lke_dom"/>
</dbReference>
<evidence type="ECO:0000259" key="13">
    <source>
        <dbReference type="PROSITE" id="PS50110"/>
    </source>
</evidence>
<feature type="domain" description="HPt" evidence="15">
    <location>
        <begin position="972"/>
        <end position="1074"/>
    </location>
</feature>
<dbReference type="Gene3D" id="3.40.50.2300">
    <property type="match status" value="1"/>
</dbReference>
<feature type="modified residue" description="Phosphohistidine" evidence="9">
    <location>
        <position position="651"/>
    </location>
</feature>
<sequence>MNTVTRINISSVMGIREAIEQIFTLIHRHFDAYAADTSDSDQLEECRYYMHQLNGMLEMLDLHGVAFVGGSVEELLLALQEQRVEADTSALAVVHQAVQCIYRYLDALIDGEEANPVKLFPLYRKLMQVQGVTEVPESDLFFPDMRESLPLQPVSLDLDTASRQEMTKQARSQFQSGLLGWLKDANDKQSLQQMIEAVRSIETLPASIEQRKFWWISSGFLDSLLHQEQVVDKSVRRLCGKIEQEIRHLNKESHVVAARLTRELLYRIARSQPVSERLQEINRVYDWRASLSAIDNGEHLAEFVVDEGASASDLQDMRELLEDINEQWRKFNVENQNEIQSLQTLIERFKALAAQANCPPLEKLAGVVYGALSYLRIQPQSMHEGISLDIASSLLLAENALDNFYRLSAAFPSQVEALAKRIRMVTTGKGDEVDLPELPNPDQAGHLAQEKKLFRQVAQEMLTNLAQVEDILDRFFTEPKIRNDLPLLPGLFEQISGVLDMLELEQGSKVLGVCETLTEKLTQADEQLIDQSEQTLLADALSSLGFYIEALRNAQSNPEEILAALLKRLEQPDDEHTSIADVSETSTQTEPIVDLHIPAVATVDQPHDPELLAIFLEEAKEVLASIAEHLAVVRADNTNQDALTTIRRNFHTLKGSGRMVKLDALSEVAWRVEQLMNRWLSEQKDATDTLLDLLADSHKQFGNWCASLEQEGTAEIKADSLLDRIKALMYGSGEPAEAMAAATTLPLLSDVLEQAAQTESLEESPVDIADDAALETEATITIGDNTVPADLFNIFIEEADTHIATLKQTLASSAEQGMAPSAHASMLAAHTLASTSSALKLDCVAQIGQVLERWFNHALTATEPLAQETRSSITTAVDLLENMLASVREQQFPSEETVQAGQQVTEALQHALAAIPTAQVAATEAEQIAAITAPELELAAAEESPAQKVLPAYSVNMLSLPIEPTLQTEATTAELNQELLAVFLEEAQELQSEIGTNLRAWRQQPDQSIARQAILRALHTLKGGARTAGVQQVSEQAHQMESDIQAWHEPSVSTALLDQLEAQFDSIVSAIEQIQNGSPAESIESVESIKPTEPAEPLPVLAVKKAQARSELLFSPEVEEIVSDAPVEEEPESTRKMLLRVDAELIDRLINESGESSIVRSQVEAQLYNLEQYLQDLRESVDRMRSQLREMELLAETKIAADTSTSTTDQEKFDPLELDHFTRIQELPRLMAESMDDIATIEKSLREVQRTATMALDQQAYLNRQLQQSLLQLRTIPFSHYAERFHHIVRQVAKELGKQAELVIQGGHIELDRDVLDKISSPLEHLLRNALVHGIETPEERSRAGKEKTGKIALTLQQEGNEIILLLQDDGIGLNVETIREKARLLDLVVSETAQDDEQWYSLIFTHGFSTLNDVTNIAGRGVGLDIVRNELGELGGNISVTSEKNQGTTFTLRFPVSLAVTQALMVKAADNTYAIPLATVEHILEMNAATLGVAYEEHHLIWNNNRFPLVYLPHLLEVLHDSPAIKRSNRIVLLHAGEERLAIHADAMIGQCEVVVKPASPQVTNVPGIEGATITGEGNIVLVINPLRLLQCEQVKERLAAGPAAPMDEVVPPSATAPVVMIVDDSLTVRKVTSRLLERQGYEILIAKDGVGALQLLREIVPAVMLIDIEMPHMDGFELIRTVRNNPELQAIPIIVITSRTAEKHRKVAEELGVSAFMGKPYQEDELLQHIERLVTH</sequence>
<dbReference type="InterPro" id="IPR036641">
    <property type="entry name" value="HPT_dom_sf"/>
</dbReference>
<evidence type="ECO:0000256" key="7">
    <source>
        <dbReference type="ARBA" id="ARBA00023012"/>
    </source>
</evidence>